<reference evidence="5 6" key="1">
    <citation type="submission" date="2020-08" db="EMBL/GenBank/DDBJ databases">
        <title>Genomic Encyclopedia of Type Strains, Phase IV (KMG-IV): sequencing the most valuable type-strain genomes for metagenomic binning, comparative biology and taxonomic classification.</title>
        <authorList>
            <person name="Goeker M."/>
        </authorList>
    </citation>
    <scope>NUCLEOTIDE SEQUENCE [LARGE SCALE GENOMIC DNA]</scope>
    <source>
        <strain evidence="5 6">DSM 25799</strain>
    </source>
</reference>
<dbReference type="SUPFAM" id="SSF46689">
    <property type="entry name" value="Homeodomain-like"/>
    <property type="match status" value="2"/>
</dbReference>
<dbReference type="PROSITE" id="PS01124">
    <property type="entry name" value="HTH_ARAC_FAMILY_2"/>
    <property type="match status" value="1"/>
</dbReference>
<dbReference type="Proteomes" id="UP000539953">
    <property type="component" value="Unassembled WGS sequence"/>
</dbReference>
<evidence type="ECO:0000313" key="5">
    <source>
        <dbReference type="EMBL" id="MBB5182699.1"/>
    </source>
</evidence>
<comment type="caution">
    <text evidence="5">The sequence shown here is derived from an EMBL/GenBank/DDBJ whole genome shotgun (WGS) entry which is preliminary data.</text>
</comment>
<dbReference type="GO" id="GO:0043565">
    <property type="term" value="F:sequence-specific DNA binding"/>
    <property type="evidence" value="ECO:0007669"/>
    <property type="project" value="InterPro"/>
</dbReference>
<keyword evidence="6" id="KW-1185">Reference proteome</keyword>
<organism evidence="5 6">
    <name type="scientific">Catenisphaera adipataccumulans</name>
    <dbReference type="NCBI Taxonomy" id="700500"/>
    <lineage>
        <taxon>Bacteria</taxon>
        <taxon>Bacillati</taxon>
        <taxon>Bacillota</taxon>
        <taxon>Erysipelotrichia</taxon>
        <taxon>Erysipelotrichales</taxon>
        <taxon>Erysipelotrichaceae</taxon>
        <taxon>Catenisphaera</taxon>
    </lineage>
</organism>
<evidence type="ECO:0000256" key="3">
    <source>
        <dbReference type="ARBA" id="ARBA00023163"/>
    </source>
</evidence>
<dbReference type="PRINTS" id="PR00032">
    <property type="entry name" value="HTHARAC"/>
</dbReference>
<dbReference type="InterPro" id="IPR014710">
    <property type="entry name" value="RmlC-like_jellyroll"/>
</dbReference>
<dbReference type="SUPFAM" id="SSF51215">
    <property type="entry name" value="Regulatory protein AraC"/>
    <property type="match status" value="1"/>
</dbReference>
<evidence type="ECO:0000256" key="1">
    <source>
        <dbReference type="ARBA" id="ARBA00023015"/>
    </source>
</evidence>
<dbReference type="PANTHER" id="PTHR43280:SF28">
    <property type="entry name" value="HTH-TYPE TRANSCRIPTIONAL ACTIVATOR RHAS"/>
    <property type="match status" value="1"/>
</dbReference>
<dbReference type="Pfam" id="PF12833">
    <property type="entry name" value="HTH_18"/>
    <property type="match status" value="1"/>
</dbReference>
<dbReference type="AlphaFoldDB" id="A0A7W8CXD8"/>
<dbReference type="Gene3D" id="1.10.10.60">
    <property type="entry name" value="Homeodomain-like"/>
    <property type="match status" value="1"/>
</dbReference>
<name>A0A7W8CXD8_9FIRM</name>
<dbReference type="InterPro" id="IPR009057">
    <property type="entry name" value="Homeodomain-like_sf"/>
</dbReference>
<dbReference type="PANTHER" id="PTHR43280">
    <property type="entry name" value="ARAC-FAMILY TRANSCRIPTIONAL REGULATOR"/>
    <property type="match status" value="1"/>
</dbReference>
<dbReference type="SMART" id="SM00342">
    <property type="entry name" value="HTH_ARAC"/>
    <property type="match status" value="1"/>
</dbReference>
<dbReference type="GO" id="GO:0003700">
    <property type="term" value="F:DNA-binding transcription factor activity"/>
    <property type="evidence" value="ECO:0007669"/>
    <property type="project" value="InterPro"/>
</dbReference>
<dbReference type="InterPro" id="IPR037923">
    <property type="entry name" value="HTH-like"/>
</dbReference>
<dbReference type="InterPro" id="IPR018060">
    <property type="entry name" value="HTH_AraC"/>
</dbReference>
<dbReference type="Gene3D" id="2.60.120.10">
    <property type="entry name" value="Jelly Rolls"/>
    <property type="match status" value="1"/>
</dbReference>
<feature type="domain" description="HTH araC/xylS-type" evidence="4">
    <location>
        <begin position="199"/>
        <end position="297"/>
    </location>
</feature>
<gene>
    <name evidence="5" type="ORF">HNQ47_000718</name>
</gene>
<proteinExistence type="predicted"/>
<dbReference type="EMBL" id="JACHHK010000002">
    <property type="protein sequence ID" value="MBB5182699.1"/>
    <property type="molecule type" value="Genomic_DNA"/>
</dbReference>
<evidence type="ECO:0000259" key="4">
    <source>
        <dbReference type="PROSITE" id="PS01124"/>
    </source>
</evidence>
<dbReference type="Pfam" id="PF02311">
    <property type="entry name" value="AraC_binding"/>
    <property type="match status" value="1"/>
</dbReference>
<dbReference type="RefSeq" id="WP_183327577.1">
    <property type="nucleotide sequence ID" value="NZ_JACHHK010000002.1"/>
</dbReference>
<dbReference type="PROSITE" id="PS00041">
    <property type="entry name" value="HTH_ARAC_FAMILY_1"/>
    <property type="match status" value="1"/>
</dbReference>
<keyword evidence="3" id="KW-0804">Transcription</keyword>
<evidence type="ECO:0000256" key="2">
    <source>
        <dbReference type="ARBA" id="ARBA00023125"/>
    </source>
</evidence>
<dbReference type="InterPro" id="IPR020449">
    <property type="entry name" value="Tscrpt_reg_AraC-type_HTH"/>
</dbReference>
<sequence length="298" mass="33357">MSVLPCRCYVDTDVFGRELVTHGTAAFPIACYHAASQFDAVPPHWHNELEIIIVTKGDLDLHVQMEDHCLHAGAGMVVNANVLHAASPGSPDADFHSLVFSPLLIAGDEHSIFWNKYLEPLISDPNCPFLILSPDTAWQDQLIQRALDAWEEARSEQAGFEFRIRAALSECVFLLSQNIDHQASDPANLKTIIRSQRLKNMLAFIHTHYSEPITLADIAGSVSVSTTECLRCFREGLKLSPIQYMKKHRLIVAAGYLKTTDWPVNEIGSRCGFREMGYFAAQFGKLFGMTPTEYRRHG</sequence>
<keyword evidence="2 5" id="KW-0238">DNA-binding</keyword>
<dbReference type="InterPro" id="IPR018062">
    <property type="entry name" value="HTH_AraC-typ_CS"/>
</dbReference>
<protein>
    <submittedName>
        <fullName evidence="5">AraC-like DNA-binding protein</fullName>
    </submittedName>
</protein>
<evidence type="ECO:0000313" key="6">
    <source>
        <dbReference type="Proteomes" id="UP000539953"/>
    </source>
</evidence>
<accession>A0A7W8CXD8</accession>
<dbReference type="InterPro" id="IPR003313">
    <property type="entry name" value="AraC-bd"/>
</dbReference>
<keyword evidence="1" id="KW-0805">Transcription regulation</keyword>